<evidence type="ECO:0000313" key="1">
    <source>
        <dbReference type="EMBL" id="CAD9383685.1"/>
    </source>
</evidence>
<sequence>MAYNEYSTPPPPPMPGVQWNHSTCCEIHSCCGERRSCCYDTCGCLDRGPTWLLRNALCLPCVFGRVAQVGADYSSSTCCCVGFMVGAAAGGYFFGAPIFPCAMQVRRKLVAKYSIEETWCCSLLHIICCPGVSIAQMAMEVEDRERGAFQCGGKWAPIDKAGEYVTLPGEYATPVASVVIHR</sequence>
<dbReference type="AlphaFoldDB" id="A0A7S2FAF3"/>
<reference evidence="1" key="1">
    <citation type="submission" date="2021-01" db="EMBL/GenBank/DDBJ databases">
        <authorList>
            <person name="Corre E."/>
            <person name="Pelletier E."/>
            <person name="Niang G."/>
            <person name="Scheremetjew M."/>
            <person name="Finn R."/>
            <person name="Kale V."/>
            <person name="Holt S."/>
            <person name="Cochrane G."/>
            <person name="Meng A."/>
            <person name="Brown T."/>
            <person name="Cohen L."/>
        </authorList>
    </citation>
    <scope>NUCLEOTIDE SEQUENCE</scope>
    <source>
        <strain evidence="1">RCC1693</strain>
    </source>
</reference>
<proteinExistence type="predicted"/>
<dbReference type="EMBL" id="HBGT01002160">
    <property type="protein sequence ID" value="CAD9383685.1"/>
    <property type="molecule type" value="Transcribed_RNA"/>
</dbReference>
<accession>A0A7S2FAF3</accession>
<protein>
    <submittedName>
        <fullName evidence="1">Uncharacterized protein</fullName>
    </submittedName>
</protein>
<gene>
    <name evidence="1" type="ORF">FPAR1323_LOCUS1207</name>
</gene>
<name>A0A7S2FAF3_9STRA</name>
<organism evidence="1">
    <name type="scientific">Florenciella parvula</name>
    <dbReference type="NCBI Taxonomy" id="236787"/>
    <lineage>
        <taxon>Eukaryota</taxon>
        <taxon>Sar</taxon>
        <taxon>Stramenopiles</taxon>
        <taxon>Ochrophyta</taxon>
        <taxon>Dictyochophyceae</taxon>
        <taxon>Florenciellales</taxon>
        <taxon>Florenciella</taxon>
    </lineage>
</organism>